<dbReference type="InterPro" id="IPR015947">
    <property type="entry name" value="PUA-like_sf"/>
</dbReference>
<dbReference type="SUPFAM" id="SSF88697">
    <property type="entry name" value="PUA domain-like"/>
    <property type="match status" value="1"/>
</dbReference>
<reference evidence="1 2" key="1">
    <citation type="journal article" date="2015" name="Nature">
        <title>rRNA introns, odd ribosomes, and small enigmatic genomes across a large radiation of phyla.</title>
        <authorList>
            <person name="Brown C.T."/>
            <person name="Hug L.A."/>
            <person name="Thomas B.C."/>
            <person name="Sharon I."/>
            <person name="Castelle C.J."/>
            <person name="Singh A."/>
            <person name="Wilkins M.J."/>
            <person name="Williams K.H."/>
            <person name="Banfield J.F."/>
        </authorList>
    </citation>
    <scope>NUCLEOTIDE SEQUENCE [LARGE SCALE GENOMIC DNA]</scope>
</reference>
<evidence type="ECO:0000313" key="2">
    <source>
        <dbReference type="Proteomes" id="UP000034119"/>
    </source>
</evidence>
<dbReference type="AlphaFoldDB" id="A0A0G1VGE2"/>
<comment type="caution">
    <text evidence="1">The sequence shown here is derived from an EMBL/GenBank/DDBJ whole genome shotgun (WGS) entry which is preliminary data.</text>
</comment>
<evidence type="ECO:0000313" key="1">
    <source>
        <dbReference type="EMBL" id="KKW05370.1"/>
    </source>
</evidence>
<dbReference type="EMBL" id="LCPW01000022">
    <property type="protein sequence ID" value="KKW05370.1"/>
    <property type="molecule type" value="Genomic_DNA"/>
</dbReference>
<accession>A0A0G1VGE2</accession>
<organism evidence="1 2">
    <name type="scientific">candidate division CPR1 bacterium GW2011_GWC1_49_13</name>
    <dbReference type="NCBI Taxonomy" id="1618342"/>
    <lineage>
        <taxon>Bacteria</taxon>
        <taxon>candidate division CPR1</taxon>
    </lineage>
</organism>
<gene>
    <name evidence="1" type="ORF">UY40_C0022G0010</name>
</gene>
<proteinExistence type="predicted"/>
<dbReference type="STRING" id="1618342.UY40_C0022G0010"/>
<sequence length="152" mass="16971">MAKKPGRTVPAFPNSFPYNELLLRGKLSAKTRTWRWSHTGLTLLYTSARTARDVAEAYGLDPKIASRGVLVGVGELLPVRLVTIAEARKIEKEFSNQKFGVAVFAGPYRYAFKNLRRFKKPVPFRPPRGAVRTFNVPLKIVAKALKESGITV</sequence>
<evidence type="ECO:0008006" key="3">
    <source>
        <dbReference type="Google" id="ProtNLM"/>
    </source>
</evidence>
<protein>
    <recommendedName>
        <fullName evidence="3">ASCH domain-containing protein</fullName>
    </recommendedName>
</protein>
<name>A0A0G1VGE2_9BACT</name>
<dbReference type="Proteomes" id="UP000034119">
    <property type="component" value="Unassembled WGS sequence"/>
</dbReference>